<dbReference type="PANTHER" id="PTHR11895">
    <property type="entry name" value="TRANSAMIDASE"/>
    <property type="match status" value="1"/>
</dbReference>
<dbReference type="Proteomes" id="UP000559809">
    <property type="component" value="Unassembled WGS sequence"/>
</dbReference>
<keyword evidence="3" id="KW-1185">Reference proteome</keyword>
<gene>
    <name evidence="2" type="ORF">H0A72_10750</name>
</gene>
<reference evidence="2 3" key="1">
    <citation type="submission" date="2020-07" db="EMBL/GenBank/DDBJ databases">
        <title>Taxonomic revisions and descriptions of new bacterial species based on genomic comparisons in the high-G+C-content subgroup of the family Alcaligenaceae.</title>
        <authorList>
            <person name="Szabo A."/>
            <person name="Felfoldi T."/>
        </authorList>
    </citation>
    <scope>NUCLEOTIDE SEQUENCE [LARGE SCALE GENOMIC DNA]</scope>
    <source>
        <strain evidence="2 3">LMG 24012</strain>
    </source>
</reference>
<dbReference type="GO" id="GO:0003824">
    <property type="term" value="F:catalytic activity"/>
    <property type="evidence" value="ECO:0007669"/>
    <property type="project" value="InterPro"/>
</dbReference>
<dbReference type="PANTHER" id="PTHR11895:SF176">
    <property type="entry name" value="AMIDASE AMID-RELATED"/>
    <property type="match status" value="1"/>
</dbReference>
<proteinExistence type="predicted"/>
<dbReference type="InterPro" id="IPR000120">
    <property type="entry name" value="Amidase"/>
</dbReference>
<protein>
    <submittedName>
        <fullName evidence="2">Amidase</fullName>
    </submittedName>
</protein>
<feature type="domain" description="Amidase" evidence="1">
    <location>
        <begin position="30"/>
        <end position="445"/>
    </location>
</feature>
<accession>A0A853FUZ3</accession>
<organism evidence="2 3">
    <name type="scientific">Parapusillimonas granuli</name>
    <dbReference type="NCBI Taxonomy" id="380911"/>
    <lineage>
        <taxon>Bacteria</taxon>
        <taxon>Pseudomonadati</taxon>
        <taxon>Pseudomonadota</taxon>
        <taxon>Betaproteobacteria</taxon>
        <taxon>Burkholderiales</taxon>
        <taxon>Alcaligenaceae</taxon>
        <taxon>Parapusillimonas</taxon>
    </lineage>
</organism>
<evidence type="ECO:0000313" key="2">
    <source>
        <dbReference type="EMBL" id="NYT49785.1"/>
    </source>
</evidence>
<evidence type="ECO:0000259" key="1">
    <source>
        <dbReference type="Pfam" id="PF01425"/>
    </source>
</evidence>
<comment type="caution">
    <text evidence="2">The sequence shown here is derived from an EMBL/GenBank/DDBJ whole genome shotgun (WGS) entry which is preliminary data.</text>
</comment>
<dbReference type="InterPro" id="IPR036928">
    <property type="entry name" value="AS_sf"/>
</dbReference>
<dbReference type="SUPFAM" id="SSF75304">
    <property type="entry name" value="Amidase signature (AS) enzymes"/>
    <property type="match status" value="1"/>
</dbReference>
<name>A0A853FUZ3_9BURK</name>
<dbReference type="Pfam" id="PF01425">
    <property type="entry name" value="Amidase"/>
    <property type="match status" value="1"/>
</dbReference>
<sequence length="468" mass="50825">MNDADLSQLGLHEASELIRSQDLSPVRYAQALLNRIAREDGRLHAFIGVTEDIALDGALAAEKEIKAGRWRGPLHGVPYALKDIIDYAGVRTTAQSALLADYIAAEDAWVVKKLKSQGAILLGKLGTDEFACGGHPVDCPWPAPRNPWNPEYITAGSSSGSAVAVAARMVPMSLGTDTNGSIRNPAARCGLVGMKPTYGRVSRNGVVPLAPTMDHVGPMTRTVQDNALALQAIMGSDPADPATWNRPDADITHYASGLKGLRIAVARNVYMEDPAADPEHIAGIEELARVLAEGGATLHEVRIPTLRKYNQLSRLLLSMEAYAIHEPWLRSDPGCYGTRCRERLLQGAFLTAADHARANELRRRYCAELSGLLSNADLLVTATGYDATPKVSDAEAFLKTYERQVRMPFNMTGHPALVVPTGFSSTTGMPLSAQIVGRHFEEATLYRAASFYERLRPWHRKCPPLQSA</sequence>
<dbReference type="Gene3D" id="3.90.1300.10">
    <property type="entry name" value="Amidase signature (AS) domain"/>
    <property type="match status" value="1"/>
</dbReference>
<dbReference type="RefSeq" id="WP_180155091.1">
    <property type="nucleotide sequence ID" value="NZ_JACCEM010000005.1"/>
</dbReference>
<dbReference type="EMBL" id="JACCEM010000005">
    <property type="protein sequence ID" value="NYT49785.1"/>
    <property type="molecule type" value="Genomic_DNA"/>
</dbReference>
<dbReference type="InterPro" id="IPR023631">
    <property type="entry name" value="Amidase_dom"/>
</dbReference>
<evidence type="ECO:0000313" key="3">
    <source>
        <dbReference type="Proteomes" id="UP000559809"/>
    </source>
</evidence>
<dbReference type="AlphaFoldDB" id="A0A853FUZ3"/>